<evidence type="ECO:0000313" key="2">
    <source>
        <dbReference type="EMBL" id="KAJ4979849.1"/>
    </source>
</evidence>
<protein>
    <submittedName>
        <fullName evidence="2">Uncharacterized protein</fullName>
    </submittedName>
</protein>
<comment type="caution">
    <text evidence="2">The sequence shown here is derived from an EMBL/GenBank/DDBJ whole genome shotgun (WGS) entry which is preliminary data.</text>
</comment>
<dbReference type="Proteomes" id="UP001141806">
    <property type="component" value="Unassembled WGS sequence"/>
</dbReference>
<proteinExistence type="predicted"/>
<gene>
    <name evidence="2" type="ORF">NE237_010629</name>
</gene>
<feature type="region of interest" description="Disordered" evidence="1">
    <location>
        <begin position="64"/>
        <end position="89"/>
    </location>
</feature>
<sequence>MLGLKDVGFFASWDKDELVAQITTAFIRVVKEQVASDKQKVKEQKTTLEGEKATLEKENATLVEDKAALTRQKEESDQRASDAKKKGADLKKKYPKAMKKELDLGAKVMIAEQNYQELQLSIPSTVERAIKEFKASDALNTFVLESDTLEDFRHDLVTPTFWKGIHVLRDYVYKVAGDFDFSRFRYKIDAPSESEGEEGSPLKQLGGPFDQ</sequence>
<organism evidence="2 3">
    <name type="scientific">Protea cynaroides</name>
    <dbReference type="NCBI Taxonomy" id="273540"/>
    <lineage>
        <taxon>Eukaryota</taxon>
        <taxon>Viridiplantae</taxon>
        <taxon>Streptophyta</taxon>
        <taxon>Embryophyta</taxon>
        <taxon>Tracheophyta</taxon>
        <taxon>Spermatophyta</taxon>
        <taxon>Magnoliopsida</taxon>
        <taxon>Proteales</taxon>
        <taxon>Proteaceae</taxon>
        <taxon>Protea</taxon>
    </lineage>
</organism>
<accession>A0A9Q0L032</accession>
<feature type="region of interest" description="Disordered" evidence="1">
    <location>
        <begin position="190"/>
        <end position="211"/>
    </location>
</feature>
<keyword evidence="3" id="KW-1185">Reference proteome</keyword>
<dbReference type="AlphaFoldDB" id="A0A9Q0L032"/>
<evidence type="ECO:0000256" key="1">
    <source>
        <dbReference type="SAM" id="MobiDB-lite"/>
    </source>
</evidence>
<reference evidence="2" key="1">
    <citation type="journal article" date="2023" name="Plant J.">
        <title>The genome of the king protea, Protea cynaroides.</title>
        <authorList>
            <person name="Chang J."/>
            <person name="Duong T.A."/>
            <person name="Schoeman C."/>
            <person name="Ma X."/>
            <person name="Roodt D."/>
            <person name="Barker N."/>
            <person name="Li Z."/>
            <person name="Van de Peer Y."/>
            <person name="Mizrachi E."/>
        </authorList>
    </citation>
    <scope>NUCLEOTIDE SEQUENCE</scope>
    <source>
        <tissue evidence="2">Young leaves</tissue>
    </source>
</reference>
<dbReference type="EMBL" id="JAMYWD010000002">
    <property type="protein sequence ID" value="KAJ4979849.1"/>
    <property type="molecule type" value="Genomic_DNA"/>
</dbReference>
<name>A0A9Q0L032_9MAGN</name>
<evidence type="ECO:0000313" key="3">
    <source>
        <dbReference type="Proteomes" id="UP001141806"/>
    </source>
</evidence>